<organism evidence="9 10">
    <name type="scientific">Cryomorpha ignava</name>
    <dbReference type="NCBI Taxonomy" id="101383"/>
    <lineage>
        <taxon>Bacteria</taxon>
        <taxon>Pseudomonadati</taxon>
        <taxon>Bacteroidota</taxon>
        <taxon>Flavobacteriia</taxon>
        <taxon>Flavobacteriales</taxon>
        <taxon>Cryomorphaceae</taxon>
        <taxon>Cryomorpha</taxon>
    </lineage>
</organism>
<protein>
    <submittedName>
        <fullName evidence="9">Rhomboid family intramembrane serine protease</fullName>
    </submittedName>
</protein>
<gene>
    <name evidence="9" type="ORF">G3O08_17710</name>
</gene>
<evidence type="ECO:0000313" key="9">
    <source>
        <dbReference type="EMBL" id="NEN25336.1"/>
    </source>
</evidence>
<keyword evidence="10" id="KW-1185">Reference proteome</keyword>
<dbReference type="InterPro" id="IPR050925">
    <property type="entry name" value="Rhomboid_protease_S54"/>
</dbReference>
<keyword evidence="4" id="KW-0378">Hydrolase</keyword>
<keyword evidence="3 7" id="KW-0812">Transmembrane</keyword>
<feature type="transmembrane region" description="Helical" evidence="7">
    <location>
        <begin position="155"/>
        <end position="174"/>
    </location>
</feature>
<keyword evidence="9" id="KW-0645">Protease</keyword>
<feature type="transmembrane region" description="Helical" evidence="7">
    <location>
        <begin position="44"/>
        <end position="68"/>
    </location>
</feature>
<dbReference type="Proteomes" id="UP000486602">
    <property type="component" value="Unassembled WGS sequence"/>
</dbReference>
<dbReference type="GO" id="GO:0004252">
    <property type="term" value="F:serine-type endopeptidase activity"/>
    <property type="evidence" value="ECO:0007669"/>
    <property type="project" value="InterPro"/>
</dbReference>
<evidence type="ECO:0000259" key="8">
    <source>
        <dbReference type="Pfam" id="PF01694"/>
    </source>
</evidence>
<evidence type="ECO:0000256" key="5">
    <source>
        <dbReference type="ARBA" id="ARBA00022989"/>
    </source>
</evidence>
<dbReference type="GO" id="GO:0006508">
    <property type="term" value="P:proteolysis"/>
    <property type="evidence" value="ECO:0007669"/>
    <property type="project" value="UniProtKB-KW"/>
</dbReference>
<comment type="subcellular location">
    <subcellularLocation>
        <location evidence="1">Membrane</location>
        <topology evidence="1">Multi-pass membrane protein</topology>
    </subcellularLocation>
</comment>
<dbReference type="GO" id="GO:0016020">
    <property type="term" value="C:membrane"/>
    <property type="evidence" value="ECO:0007669"/>
    <property type="project" value="UniProtKB-SubCell"/>
</dbReference>
<sequence length="224" mass="25295">MIQISVTNIIVAANVILSFIALQNRDVLSKLLFNPYQVVHRKEYYRVITHAFIHGGFMHLLFNMYVLYSFGNLIEQIFTIPQVFNRVFPSLEFWGVSKGYLYYILLYFGGIIFATLPAIKKHNNNPSYNSLGASGAVSAVVMAFILLLPTTNLRLFFIPIDIPAFILGAAYLGFEYYMSKRDQTGIAHDAHFWGAIYGLVLLLILKPGFGLNFLSEVGQFFGIA</sequence>
<dbReference type="EMBL" id="JAAGVY010000049">
    <property type="protein sequence ID" value="NEN25336.1"/>
    <property type="molecule type" value="Genomic_DNA"/>
</dbReference>
<proteinExistence type="inferred from homology"/>
<dbReference type="Gene3D" id="1.20.1540.10">
    <property type="entry name" value="Rhomboid-like"/>
    <property type="match status" value="1"/>
</dbReference>
<keyword evidence="5 7" id="KW-1133">Transmembrane helix</keyword>
<comment type="caution">
    <text evidence="9">The sequence shown here is derived from an EMBL/GenBank/DDBJ whole genome shotgun (WGS) entry which is preliminary data.</text>
</comment>
<dbReference type="SUPFAM" id="SSF144091">
    <property type="entry name" value="Rhomboid-like"/>
    <property type="match status" value="1"/>
</dbReference>
<evidence type="ECO:0000256" key="1">
    <source>
        <dbReference type="ARBA" id="ARBA00004141"/>
    </source>
</evidence>
<dbReference type="Pfam" id="PF01694">
    <property type="entry name" value="Rhomboid"/>
    <property type="match status" value="1"/>
</dbReference>
<feature type="transmembrane region" description="Helical" evidence="7">
    <location>
        <begin position="6"/>
        <end position="23"/>
    </location>
</feature>
<name>A0A7K3WV20_9FLAO</name>
<reference evidence="9 10" key="1">
    <citation type="submission" date="2020-02" db="EMBL/GenBank/DDBJ databases">
        <title>Out from the shadows clarifying the taxonomy of the family Cryomorphaceae and related taxa by utilizing the GTDB taxonomic framework.</title>
        <authorList>
            <person name="Bowman J.P."/>
        </authorList>
    </citation>
    <scope>NUCLEOTIDE SEQUENCE [LARGE SCALE GENOMIC DNA]</scope>
    <source>
        <strain evidence="9 10">QSSC 1-22</strain>
    </source>
</reference>
<feature type="transmembrane region" description="Helical" evidence="7">
    <location>
        <begin position="186"/>
        <end position="205"/>
    </location>
</feature>
<dbReference type="AlphaFoldDB" id="A0A7K3WV20"/>
<dbReference type="InterPro" id="IPR022764">
    <property type="entry name" value="Peptidase_S54_rhomboid_dom"/>
</dbReference>
<evidence type="ECO:0000313" key="10">
    <source>
        <dbReference type="Proteomes" id="UP000486602"/>
    </source>
</evidence>
<dbReference type="PANTHER" id="PTHR43731:SF14">
    <property type="entry name" value="PRESENILIN-ASSOCIATED RHOMBOID-LIKE PROTEIN, MITOCHONDRIAL"/>
    <property type="match status" value="1"/>
</dbReference>
<evidence type="ECO:0000256" key="2">
    <source>
        <dbReference type="ARBA" id="ARBA00009045"/>
    </source>
</evidence>
<evidence type="ECO:0000256" key="6">
    <source>
        <dbReference type="ARBA" id="ARBA00023136"/>
    </source>
</evidence>
<evidence type="ECO:0000256" key="4">
    <source>
        <dbReference type="ARBA" id="ARBA00022801"/>
    </source>
</evidence>
<feature type="domain" description="Peptidase S54 rhomboid" evidence="8">
    <location>
        <begin position="42"/>
        <end position="205"/>
    </location>
</feature>
<dbReference type="PANTHER" id="PTHR43731">
    <property type="entry name" value="RHOMBOID PROTEASE"/>
    <property type="match status" value="1"/>
</dbReference>
<evidence type="ECO:0000256" key="3">
    <source>
        <dbReference type="ARBA" id="ARBA00022692"/>
    </source>
</evidence>
<keyword evidence="6 7" id="KW-0472">Membrane</keyword>
<dbReference type="InterPro" id="IPR035952">
    <property type="entry name" value="Rhomboid-like_sf"/>
</dbReference>
<comment type="similarity">
    <text evidence="2">Belongs to the peptidase S54 family.</text>
</comment>
<feature type="transmembrane region" description="Helical" evidence="7">
    <location>
        <begin position="100"/>
        <end position="119"/>
    </location>
</feature>
<feature type="transmembrane region" description="Helical" evidence="7">
    <location>
        <begin position="131"/>
        <end position="149"/>
    </location>
</feature>
<evidence type="ECO:0000256" key="7">
    <source>
        <dbReference type="SAM" id="Phobius"/>
    </source>
</evidence>
<dbReference type="RefSeq" id="WP_163286793.1">
    <property type="nucleotide sequence ID" value="NZ_JAAGVY010000049.1"/>
</dbReference>
<accession>A0A7K3WV20</accession>